<evidence type="ECO:0000256" key="5">
    <source>
        <dbReference type="ARBA" id="ARBA00023136"/>
    </source>
</evidence>
<keyword evidence="8" id="KW-1185">Reference proteome</keyword>
<evidence type="ECO:0000256" key="4">
    <source>
        <dbReference type="ARBA" id="ARBA00022989"/>
    </source>
</evidence>
<dbReference type="OrthoDB" id="9787430at2"/>
<dbReference type="EMBL" id="NIQC01000036">
    <property type="protein sequence ID" value="OWZ82859.1"/>
    <property type="molecule type" value="Genomic_DNA"/>
</dbReference>
<dbReference type="Proteomes" id="UP000214588">
    <property type="component" value="Unassembled WGS sequence"/>
</dbReference>
<evidence type="ECO:0000256" key="2">
    <source>
        <dbReference type="ARBA" id="ARBA00008053"/>
    </source>
</evidence>
<accession>A0A226BXD3</accession>
<dbReference type="InterPro" id="IPR007383">
    <property type="entry name" value="DUF445"/>
</dbReference>
<protein>
    <recommendedName>
        <fullName evidence="9">DUF445 domain-containing protein</fullName>
    </recommendedName>
</protein>
<evidence type="ECO:0008006" key="9">
    <source>
        <dbReference type="Google" id="ProtNLM"/>
    </source>
</evidence>
<organism evidence="7 8">
    <name type="scientific">Natranaerobius trueperi</name>
    <dbReference type="NCBI Taxonomy" id="759412"/>
    <lineage>
        <taxon>Bacteria</taxon>
        <taxon>Bacillati</taxon>
        <taxon>Bacillota</taxon>
        <taxon>Clostridia</taxon>
        <taxon>Natranaerobiales</taxon>
        <taxon>Natranaerobiaceae</taxon>
        <taxon>Natranaerobius</taxon>
    </lineage>
</organism>
<evidence type="ECO:0000256" key="1">
    <source>
        <dbReference type="ARBA" id="ARBA00004308"/>
    </source>
</evidence>
<keyword evidence="5 6" id="KW-0472">Membrane</keyword>
<feature type="transmembrane region" description="Helical" evidence="6">
    <location>
        <begin position="176"/>
        <end position="199"/>
    </location>
</feature>
<keyword evidence="3 6" id="KW-0812">Transmembrane</keyword>
<dbReference type="AlphaFoldDB" id="A0A226BXD3"/>
<evidence type="ECO:0000256" key="3">
    <source>
        <dbReference type="ARBA" id="ARBA00022692"/>
    </source>
</evidence>
<evidence type="ECO:0000313" key="7">
    <source>
        <dbReference type="EMBL" id="OWZ82859.1"/>
    </source>
</evidence>
<dbReference type="Pfam" id="PF04286">
    <property type="entry name" value="DUF445"/>
    <property type="match status" value="1"/>
</dbReference>
<reference evidence="7 8" key="1">
    <citation type="submission" date="2017-06" db="EMBL/GenBank/DDBJ databases">
        <title>Draft Genome Sequence of Natranaerobius trueperi halophilic, alkalithermophilic bacteria from soda lakes.</title>
        <authorList>
            <person name="Zhao B."/>
        </authorList>
    </citation>
    <scope>NUCLEOTIDE SEQUENCE [LARGE SCALE GENOMIC DNA]</scope>
    <source>
        <strain evidence="7 8">DSM 18760</strain>
    </source>
</reference>
<dbReference type="PANTHER" id="PTHR35791:SF1">
    <property type="entry name" value="UPF0754 MEMBRANE PROTEIN YHEB"/>
    <property type="match status" value="1"/>
</dbReference>
<dbReference type="RefSeq" id="WP_089024423.1">
    <property type="nucleotide sequence ID" value="NZ_NIQC01000036.1"/>
</dbReference>
<name>A0A226BXD3_9FIRM</name>
<comment type="subcellular location">
    <subcellularLocation>
        <location evidence="1">Endomembrane system</location>
    </subcellularLocation>
</comment>
<feature type="transmembrane region" description="Helical" evidence="6">
    <location>
        <begin position="6"/>
        <end position="29"/>
    </location>
</feature>
<evidence type="ECO:0000256" key="6">
    <source>
        <dbReference type="SAM" id="Phobius"/>
    </source>
</evidence>
<keyword evidence="4 6" id="KW-1133">Transmembrane helix</keyword>
<gene>
    <name evidence="7" type="ORF">CDO51_11735</name>
</gene>
<sequence>MLSSTVIFIPIISSLIGWLTNFIAIKLLFWPHEKISLPILDIEIQGLLSRRKSEIAQSIGGVVAKELLPSGKLIEEIDEYRTINKIQRSVEKAIKEKLQTRLRYLPEYIRERVIENVRQSIGRNIETSLHNNFQIILQDLTSYIDIEKLIKKEIMNLDTREVEKLVLRVARKEFKFIETLGSILGFVVGLFQLIFLYLFY</sequence>
<comment type="similarity">
    <text evidence="2">Belongs to the UPF0754 family.</text>
</comment>
<evidence type="ECO:0000313" key="8">
    <source>
        <dbReference type="Proteomes" id="UP000214588"/>
    </source>
</evidence>
<dbReference type="PANTHER" id="PTHR35791">
    <property type="entry name" value="UPF0754 MEMBRANE PROTEIN YHEB"/>
    <property type="match status" value="1"/>
</dbReference>
<proteinExistence type="inferred from homology"/>
<dbReference type="GO" id="GO:0012505">
    <property type="term" value="C:endomembrane system"/>
    <property type="evidence" value="ECO:0007669"/>
    <property type="project" value="UniProtKB-SubCell"/>
</dbReference>
<comment type="caution">
    <text evidence="7">The sequence shown here is derived from an EMBL/GenBank/DDBJ whole genome shotgun (WGS) entry which is preliminary data.</text>
</comment>